<dbReference type="GO" id="GO:0042799">
    <property type="term" value="F:histone H4K20 methyltransferase activity"/>
    <property type="evidence" value="ECO:0007669"/>
    <property type="project" value="TreeGrafter"/>
</dbReference>
<dbReference type="PANTHER" id="PTHR12977:SF4">
    <property type="entry name" value="HISTONE-LYSINE N-METHYLTRANSFERASE KMT5B"/>
    <property type="match status" value="1"/>
</dbReference>
<dbReference type="Gene3D" id="2.170.270.10">
    <property type="entry name" value="SET domain"/>
    <property type="match status" value="1"/>
</dbReference>
<evidence type="ECO:0000313" key="4">
    <source>
        <dbReference type="Proteomes" id="UP000807306"/>
    </source>
</evidence>
<reference evidence="3" key="1">
    <citation type="submission" date="2020-11" db="EMBL/GenBank/DDBJ databases">
        <authorList>
            <consortium name="DOE Joint Genome Institute"/>
            <person name="Ahrendt S."/>
            <person name="Riley R."/>
            <person name="Andreopoulos W."/>
            <person name="Labutti K."/>
            <person name="Pangilinan J."/>
            <person name="Ruiz-Duenas F.J."/>
            <person name="Barrasa J.M."/>
            <person name="Sanchez-Garcia M."/>
            <person name="Camarero S."/>
            <person name="Miyauchi S."/>
            <person name="Serrano A."/>
            <person name="Linde D."/>
            <person name="Babiker R."/>
            <person name="Drula E."/>
            <person name="Ayuso-Fernandez I."/>
            <person name="Pacheco R."/>
            <person name="Padilla G."/>
            <person name="Ferreira P."/>
            <person name="Barriuso J."/>
            <person name="Kellner H."/>
            <person name="Castanera R."/>
            <person name="Alfaro M."/>
            <person name="Ramirez L."/>
            <person name="Pisabarro A.G."/>
            <person name="Kuo A."/>
            <person name="Tritt A."/>
            <person name="Lipzen A."/>
            <person name="He G."/>
            <person name="Yan M."/>
            <person name="Ng V."/>
            <person name="Cullen D."/>
            <person name="Martin F."/>
            <person name="Rosso M.-N."/>
            <person name="Henrissat B."/>
            <person name="Hibbett D."/>
            <person name="Martinez A.T."/>
            <person name="Grigoriev I.V."/>
        </authorList>
    </citation>
    <scope>NUCLEOTIDE SEQUENCE</scope>
    <source>
        <strain evidence="3">CBS 506.95</strain>
    </source>
</reference>
<dbReference type="InterPro" id="IPR039977">
    <property type="entry name" value="Suv4-20/Set9"/>
</dbReference>
<dbReference type="InterPro" id="IPR001214">
    <property type="entry name" value="SET_dom"/>
</dbReference>
<dbReference type="AlphaFoldDB" id="A0A9P6E4S4"/>
<comment type="caution">
    <text evidence="3">The sequence shown here is derived from an EMBL/GenBank/DDBJ whole genome shotgun (WGS) entry which is preliminary data.</text>
</comment>
<accession>A0A9P6E4S4</accession>
<sequence length="311" mass="35247">MDIETLATNLSCAKFDSRTVIFADSILTTALFGRHNHTREKRLHRAQVLATEFDLDEDEQRTIRETFESGKSKLTEAADDWEIYHSKATSLCNKLTRSSASLQNAGPQSRRFIAWWLEAYTLVINPNASVKLSTINISPDKVKGFAIHSTKFIPKDFTIKELVGLMPYDNNTAHTRLSEITPAPSQDQQLGQVRILFGPIRFINHLCVNFNTAYIDEPATSTFYVYAIRDIQPNEEITVDYGTGYFDDLPEGCPCRTCSKPPENLAKMNPDQSSRLETTAGTVGPSPQSTETENKNHRRNKLRREKRKEKV</sequence>
<evidence type="ECO:0000313" key="3">
    <source>
        <dbReference type="EMBL" id="KAF9522475.1"/>
    </source>
</evidence>
<evidence type="ECO:0000256" key="1">
    <source>
        <dbReference type="SAM" id="MobiDB-lite"/>
    </source>
</evidence>
<dbReference type="Proteomes" id="UP000807306">
    <property type="component" value="Unassembled WGS sequence"/>
</dbReference>
<dbReference type="InterPro" id="IPR046341">
    <property type="entry name" value="SET_dom_sf"/>
</dbReference>
<feature type="compositionally biased region" description="Polar residues" evidence="1">
    <location>
        <begin position="270"/>
        <end position="291"/>
    </location>
</feature>
<organism evidence="3 4">
    <name type="scientific">Crepidotus variabilis</name>
    <dbReference type="NCBI Taxonomy" id="179855"/>
    <lineage>
        <taxon>Eukaryota</taxon>
        <taxon>Fungi</taxon>
        <taxon>Dikarya</taxon>
        <taxon>Basidiomycota</taxon>
        <taxon>Agaricomycotina</taxon>
        <taxon>Agaricomycetes</taxon>
        <taxon>Agaricomycetidae</taxon>
        <taxon>Agaricales</taxon>
        <taxon>Agaricineae</taxon>
        <taxon>Crepidotaceae</taxon>
        <taxon>Crepidotus</taxon>
    </lineage>
</organism>
<dbReference type="Pfam" id="PF00856">
    <property type="entry name" value="SET"/>
    <property type="match status" value="1"/>
</dbReference>
<keyword evidence="4" id="KW-1185">Reference proteome</keyword>
<feature type="compositionally biased region" description="Basic residues" evidence="1">
    <location>
        <begin position="296"/>
        <end position="311"/>
    </location>
</feature>
<dbReference type="SUPFAM" id="SSF82199">
    <property type="entry name" value="SET domain"/>
    <property type="match status" value="1"/>
</dbReference>
<dbReference type="OrthoDB" id="3265353at2759"/>
<name>A0A9P6E4S4_9AGAR</name>
<gene>
    <name evidence="3" type="ORF">CPB83DRAFT_899611</name>
</gene>
<dbReference type="EMBL" id="MU157944">
    <property type="protein sequence ID" value="KAF9522475.1"/>
    <property type="molecule type" value="Genomic_DNA"/>
</dbReference>
<protein>
    <recommendedName>
        <fullName evidence="2">SET domain-containing protein</fullName>
    </recommendedName>
</protein>
<feature type="region of interest" description="Disordered" evidence="1">
    <location>
        <begin position="262"/>
        <end position="311"/>
    </location>
</feature>
<proteinExistence type="predicted"/>
<evidence type="ECO:0000259" key="2">
    <source>
        <dbReference type="PROSITE" id="PS50280"/>
    </source>
</evidence>
<dbReference type="PANTHER" id="PTHR12977">
    <property type="entry name" value="SUPPRESSOR OF VARIEGATION 4-20-RELATED"/>
    <property type="match status" value="1"/>
</dbReference>
<dbReference type="SMART" id="SM00317">
    <property type="entry name" value="SET"/>
    <property type="match status" value="1"/>
</dbReference>
<dbReference type="PROSITE" id="PS50280">
    <property type="entry name" value="SET"/>
    <property type="match status" value="1"/>
</dbReference>
<feature type="domain" description="SET" evidence="2">
    <location>
        <begin position="128"/>
        <end position="242"/>
    </location>
</feature>
<dbReference type="GO" id="GO:0005634">
    <property type="term" value="C:nucleus"/>
    <property type="evidence" value="ECO:0007669"/>
    <property type="project" value="TreeGrafter"/>
</dbReference>